<dbReference type="PANTHER" id="PTHR24286:SF256">
    <property type="entry name" value="CYTOCHROME P450 FAMILY PROTEIN"/>
    <property type="match status" value="1"/>
</dbReference>
<gene>
    <name evidence="8" type="ORF">L1049_011794</name>
</gene>
<keyword evidence="7" id="KW-0349">Heme</keyword>
<dbReference type="GO" id="GO:0005506">
    <property type="term" value="F:iron ion binding"/>
    <property type="evidence" value="ECO:0007669"/>
    <property type="project" value="InterPro"/>
</dbReference>
<comment type="similarity">
    <text evidence="2 7">Belongs to the cytochrome P450 family.</text>
</comment>
<comment type="caution">
    <text evidence="8">The sequence shown here is derived from an EMBL/GenBank/DDBJ whole genome shotgun (WGS) entry which is preliminary data.</text>
</comment>
<organism evidence="8 9">
    <name type="scientific">Liquidambar formosana</name>
    <name type="common">Formosan gum</name>
    <dbReference type="NCBI Taxonomy" id="63359"/>
    <lineage>
        <taxon>Eukaryota</taxon>
        <taxon>Viridiplantae</taxon>
        <taxon>Streptophyta</taxon>
        <taxon>Embryophyta</taxon>
        <taxon>Tracheophyta</taxon>
        <taxon>Spermatophyta</taxon>
        <taxon>Magnoliopsida</taxon>
        <taxon>eudicotyledons</taxon>
        <taxon>Gunneridae</taxon>
        <taxon>Pentapetalae</taxon>
        <taxon>Saxifragales</taxon>
        <taxon>Altingiaceae</taxon>
        <taxon>Liquidambar</taxon>
    </lineage>
</organism>
<evidence type="ECO:0000256" key="7">
    <source>
        <dbReference type="RuleBase" id="RU000461"/>
    </source>
</evidence>
<dbReference type="InterPro" id="IPR001128">
    <property type="entry name" value="Cyt_P450"/>
</dbReference>
<comment type="subcellular location">
    <subcellularLocation>
        <location evidence="1">Membrane</location>
        <topology evidence="1">Single-pass membrane protein</topology>
    </subcellularLocation>
</comment>
<name>A0AAP0RXH1_LIQFO</name>
<keyword evidence="6 7" id="KW-0408">Iron</keyword>
<keyword evidence="7" id="KW-0560">Oxidoreductase</keyword>
<dbReference type="Proteomes" id="UP001415857">
    <property type="component" value="Unassembled WGS sequence"/>
</dbReference>
<evidence type="ECO:0000256" key="6">
    <source>
        <dbReference type="ARBA" id="ARBA00023004"/>
    </source>
</evidence>
<dbReference type="SUPFAM" id="SSF48264">
    <property type="entry name" value="Cytochrome P450"/>
    <property type="match status" value="1"/>
</dbReference>
<dbReference type="InterPro" id="IPR036396">
    <property type="entry name" value="Cyt_P450_sf"/>
</dbReference>
<keyword evidence="5" id="KW-1133">Transmembrane helix</keyword>
<dbReference type="PRINTS" id="PR00359">
    <property type="entry name" value="BP450"/>
</dbReference>
<evidence type="ECO:0008006" key="10">
    <source>
        <dbReference type="Google" id="ProtNLM"/>
    </source>
</evidence>
<dbReference type="GO" id="GO:0020037">
    <property type="term" value="F:heme binding"/>
    <property type="evidence" value="ECO:0007669"/>
    <property type="project" value="InterPro"/>
</dbReference>
<dbReference type="GO" id="GO:0016125">
    <property type="term" value="P:sterol metabolic process"/>
    <property type="evidence" value="ECO:0007669"/>
    <property type="project" value="TreeGrafter"/>
</dbReference>
<dbReference type="GO" id="GO:0016020">
    <property type="term" value="C:membrane"/>
    <property type="evidence" value="ECO:0007669"/>
    <property type="project" value="UniProtKB-SubCell"/>
</dbReference>
<keyword evidence="9" id="KW-1185">Reference proteome</keyword>
<dbReference type="InterPro" id="IPR017972">
    <property type="entry name" value="Cyt_P450_CS"/>
</dbReference>
<dbReference type="AlphaFoldDB" id="A0AAP0RXH1"/>
<dbReference type="PRINTS" id="PR00385">
    <property type="entry name" value="P450"/>
</dbReference>
<keyword evidence="7" id="KW-0503">Monooxygenase</keyword>
<evidence type="ECO:0000256" key="3">
    <source>
        <dbReference type="ARBA" id="ARBA00022692"/>
    </source>
</evidence>
<dbReference type="Pfam" id="PF00067">
    <property type="entry name" value="p450"/>
    <property type="match status" value="1"/>
</dbReference>
<protein>
    <recommendedName>
        <fullName evidence="10">Cytochrome P450</fullName>
    </recommendedName>
</protein>
<dbReference type="InterPro" id="IPR002397">
    <property type="entry name" value="Cyt_P450_B"/>
</dbReference>
<keyword evidence="4 7" id="KW-0479">Metal-binding</keyword>
<evidence type="ECO:0000256" key="5">
    <source>
        <dbReference type="ARBA" id="ARBA00022989"/>
    </source>
</evidence>
<dbReference type="PANTHER" id="PTHR24286">
    <property type="entry name" value="CYTOCHROME P450 26"/>
    <property type="match status" value="1"/>
</dbReference>
<dbReference type="GO" id="GO:0004497">
    <property type="term" value="F:monooxygenase activity"/>
    <property type="evidence" value="ECO:0007669"/>
    <property type="project" value="UniProtKB-KW"/>
</dbReference>
<dbReference type="PROSITE" id="PS00086">
    <property type="entry name" value="CYTOCHROME_P450"/>
    <property type="match status" value="1"/>
</dbReference>
<dbReference type="GO" id="GO:0016705">
    <property type="term" value="F:oxidoreductase activity, acting on paired donors, with incorporation or reduction of molecular oxygen"/>
    <property type="evidence" value="ECO:0007669"/>
    <property type="project" value="InterPro"/>
</dbReference>
<evidence type="ECO:0000256" key="1">
    <source>
        <dbReference type="ARBA" id="ARBA00004167"/>
    </source>
</evidence>
<sequence length="93" mass="10636">MKYTWTVAQELMRLTPPVVGSFKCARRDITFNGFDIPKGWQVFCVAAGTHMDEKYFEDPEKFDPSRFEITSFPPYVYIPFGAGPRVCPGTEFA</sequence>
<dbReference type="EMBL" id="JBBPBK010000006">
    <property type="protein sequence ID" value="KAK9283547.1"/>
    <property type="molecule type" value="Genomic_DNA"/>
</dbReference>
<keyword evidence="5" id="KW-0472">Membrane</keyword>
<evidence type="ECO:0000313" key="8">
    <source>
        <dbReference type="EMBL" id="KAK9283547.1"/>
    </source>
</evidence>
<keyword evidence="3" id="KW-0812">Transmembrane</keyword>
<reference evidence="8 9" key="1">
    <citation type="journal article" date="2024" name="Plant J.">
        <title>Genome sequences and population genomics reveal climatic adaptation and genomic divergence between two closely related sweetgum species.</title>
        <authorList>
            <person name="Xu W.Q."/>
            <person name="Ren C.Q."/>
            <person name="Zhang X.Y."/>
            <person name="Comes H.P."/>
            <person name="Liu X.H."/>
            <person name="Li Y.G."/>
            <person name="Kettle C.J."/>
            <person name="Jalonen R."/>
            <person name="Gaisberger H."/>
            <person name="Ma Y.Z."/>
            <person name="Qiu Y.X."/>
        </authorList>
    </citation>
    <scope>NUCLEOTIDE SEQUENCE [LARGE SCALE GENOMIC DNA]</scope>
    <source>
        <strain evidence="8">Hangzhou</strain>
    </source>
</reference>
<evidence type="ECO:0000313" key="9">
    <source>
        <dbReference type="Proteomes" id="UP001415857"/>
    </source>
</evidence>
<proteinExistence type="inferred from homology"/>
<dbReference type="Gene3D" id="1.10.630.10">
    <property type="entry name" value="Cytochrome P450"/>
    <property type="match status" value="1"/>
</dbReference>
<evidence type="ECO:0000256" key="4">
    <source>
        <dbReference type="ARBA" id="ARBA00022723"/>
    </source>
</evidence>
<accession>A0AAP0RXH1</accession>
<evidence type="ECO:0000256" key="2">
    <source>
        <dbReference type="ARBA" id="ARBA00010617"/>
    </source>
</evidence>